<protein>
    <recommendedName>
        <fullName evidence="8">Fructose-1,6-bisphosphatase</fullName>
    </recommendedName>
</protein>
<evidence type="ECO:0000256" key="4">
    <source>
        <dbReference type="ARBA" id="ARBA00022801"/>
    </source>
</evidence>
<gene>
    <name evidence="9" type="ORF">J2Z32_002834</name>
</gene>
<comment type="pathway">
    <text evidence="7">Carbohydrate biosynthesis.</text>
</comment>
<dbReference type="GO" id="GO:0042132">
    <property type="term" value="F:fructose 1,6-bisphosphate 1-phosphatase activity"/>
    <property type="evidence" value="ECO:0007669"/>
    <property type="project" value="UniProtKB-EC"/>
</dbReference>
<keyword evidence="3" id="KW-0479">Metal-binding</keyword>
<dbReference type="NCBIfam" id="TIGR00330">
    <property type="entry name" value="glpX"/>
    <property type="match status" value="1"/>
</dbReference>
<dbReference type="Gene3D" id="3.40.190.90">
    <property type="match status" value="1"/>
</dbReference>
<dbReference type="SUPFAM" id="SSF56655">
    <property type="entry name" value="Carbohydrate phosphatase"/>
    <property type="match status" value="1"/>
</dbReference>
<dbReference type="InterPro" id="IPR004464">
    <property type="entry name" value="FBPase_class-2/SBPase"/>
</dbReference>
<evidence type="ECO:0000313" key="9">
    <source>
        <dbReference type="EMBL" id="MBP1906185.1"/>
    </source>
</evidence>
<comment type="similarity">
    <text evidence="2 8">Belongs to the FBPase class 2 family.</text>
</comment>
<organism evidence="9 10">
    <name type="scientific">Paenibacillus turicensis</name>
    <dbReference type="NCBI Taxonomy" id="160487"/>
    <lineage>
        <taxon>Bacteria</taxon>
        <taxon>Bacillati</taxon>
        <taxon>Bacillota</taxon>
        <taxon>Bacilli</taxon>
        <taxon>Bacillales</taxon>
        <taxon>Paenibacillaceae</taxon>
        <taxon>Paenibacillus</taxon>
    </lineage>
</organism>
<dbReference type="RefSeq" id="WP_210089788.1">
    <property type="nucleotide sequence ID" value="NZ_JAGGKG010000013.1"/>
</dbReference>
<keyword evidence="5" id="KW-0464">Manganese</keyword>
<keyword evidence="6 8" id="KW-0119">Carbohydrate metabolism</keyword>
<dbReference type="Gene3D" id="3.30.540.10">
    <property type="entry name" value="Fructose-1,6-Bisphosphatase, subunit A, domain 1"/>
    <property type="match status" value="1"/>
</dbReference>
<evidence type="ECO:0000256" key="2">
    <source>
        <dbReference type="ARBA" id="ARBA00008989"/>
    </source>
</evidence>
<comment type="caution">
    <text evidence="9">The sequence shown here is derived from an EMBL/GenBank/DDBJ whole genome shotgun (WGS) entry which is preliminary data.</text>
</comment>
<dbReference type="PANTHER" id="PTHR30447">
    <property type="entry name" value="FRUCTOSE-1,6-BISPHOSPHATASE CLASS 2"/>
    <property type="match status" value="1"/>
</dbReference>
<evidence type="ECO:0000256" key="3">
    <source>
        <dbReference type="ARBA" id="ARBA00022723"/>
    </source>
</evidence>
<dbReference type="PANTHER" id="PTHR30447:SF0">
    <property type="entry name" value="FRUCTOSE-1,6-BISPHOSPHATASE 1 CLASS 2-RELATED"/>
    <property type="match status" value="1"/>
</dbReference>
<reference evidence="9 10" key="1">
    <citation type="submission" date="2021-03" db="EMBL/GenBank/DDBJ databases">
        <title>Genomic Encyclopedia of Type Strains, Phase IV (KMG-IV): sequencing the most valuable type-strain genomes for metagenomic binning, comparative biology and taxonomic classification.</title>
        <authorList>
            <person name="Goeker M."/>
        </authorList>
    </citation>
    <scope>NUCLEOTIDE SEQUENCE [LARGE SCALE GENOMIC DNA]</scope>
    <source>
        <strain evidence="9 10">DSM 14349</strain>
    </source>
</reference>
<accession>A0ABS4FUD9</accession>
<sequence length="333" mass="35305">MERELALEIVRVTELGALASSHWIGRGDKNAADDAATTAIRSMFDSVAIKGTVVIGEGEMDDAPMLYIGEQVGDGNGPEVDVAVDPLEGTEVVAAGLQNAQSVIAIADRGSLLHAPDIYMEKLACGPQLAGLLSLDDDVKTTLNKAAHHLGKSLSELTVMVLDRKRHAKLISDLREAGVRIRLLSHGDVAGAIAAALPDSDVDLYLGSGGAPEGVLAAAALTCLGGEMQGRLLPQGPFEQQRCLMMGISDTSRVLSQRDMVGDGDVIFAATGVTSSDFLSGVRQINKDYAETHSVIMRAQSRTIRYIRSIHYLPSKNISTPQPQVVEQQAKAI</sequence>
<dbReference type="Proteomes" id="UP001519272">
    <property type="component" value="Unassembled WGS sequence"/>
</dbReference>
<comment type="catalytic activity">
    <reaction evidence="1">
        <text>beta-D-fructose 1,6-bisphosphate + H2O = beta-D-fructose 6-phosphate + phosphate</text>
        <dbReference type="Rhea" id="RHEA:11064"/>
        <dbReference type="ChEBI" id="CHEBI:15377"/>
        <dbReference type="ChEBI" id="CHEBI:32966"/>
        <dbReference type="ChEBI" id="CHEBI:43474"/>
        <dbReference type="ChEBI" id="CHEBI:57634"/>
        <dbReference type="EC" id="3.1.3.11"/>
    </reaction>
</comment>
<name>A0ABS4FUD9_9BACL</name>
<evidence type="ECO:0000256" key="7">
    <source>
        <dbReference type="ARBA" id="ARBA00024331"/>
    </source>
</evidence>
<keyword evidence="10" id="KW-1185">Reference proteome</keyword>
<evidence type="ECO:0000256" key="1">
    <source>
        <dbReference type="ARBA" id="ARBA00001273"/>
    </source>
</evidence>
<evidence type="ECO:0000256" key="5">
    <source>
        <dbReference type="ARBA" id="ARBA00023211"/>
    </source>
</evidence>
<evidence type="ECO:0000256" key="6">
    <source>
        <dbReference type="ARBA" id="ARBA00023277"/>
    </source>
</evidence>
<keyword evidence="4 9" id="KW-0378">Hydrolase</keyword>
<dbReference type="CDD" id="cd01516">
    <property type="entry name" value="FBPase_glpX"/>
    <property type="match status" value="1"/>
</dbReference>
<evidence type="ECO:0000256" key="8">
    <source>
        <dbReference type="PIRNR" id="PIRNR004532"/>
    </source>
</evidence>
<evidence type="ECO:0000313" key="10">
    <source>
        <dbReference type="Proteomes" id="UP001519272"/>
    </source>
</evidence>
<dbReference type="Pfam" id="PF03320">
    <property type="entry name" value="FBPase_glpX"/>
    <property type="match status" value="1"/>
</dbReference>
<dbReference type="EMBL" id="JAGGKG010000013">
    <property type="protein sequence ID" value="MBP1906185.1"/>
    <property type="molecule type" value="Genomic_DNA"/>
</dbReference>
<dbReference type="PIRSF" id="PIRSF004532">
    <property type="entry name" value="GlpX"/>
    <property type="match status" value="1"/>
</dbReference>
<proteinExistence type="inferred from homology"/>